<evidence type="ECO:0000313" key="1">
    <source>
        <dbReference type="EMBL" id="MBV3407729.1"/>
    </source>
</evidence>
<accession>A0AAW4N611</accession>
<sequence length="448" mass="51834">MNYVDKKIISFFCFVTFFFILQGCRKMAVVSNVEISGFSDSIVLETDTFNTYKYKVSVLNEVILSDSAKGRKAFGLKDLLKRQIMDKYSLAYYLVNNNMKVPVRVLITNVKDTTLFVNFQYSPMQNVNANITGICAPLKCSNQDDKLWDNIRRWAYQHRKQMRNDILLRFRDVLFELNRTKYYEYVTNERVPIVNDLTNLKYKVQSDLKAKYYYLYATCSQNELDKFVEDMVVKNYPNSSLTGNGIFPCYANAGKSGYKCLTLIGINEDWSYSICPLGLIATDLRAPFIEDDFVNSLLGGNRYTFIDFKGNQRVKLPTNKPLIDGYAFVDVPNWDGNGVECNVTFRIKYLGDIKSVIIKRTASLCYHDGDYWGDLKPENKVIFVKGLRNPYVFTYKLHFENGDNIIPIIVEDWHGNKREGNIRISAQFVRTNSSDVNIENNINNNIYN</sequence>
<protein>
    <submittedName>
        <fullName evidence="1">Uncharacterized protein</fullName>
    </submittedName>
</protein>
<dbReference type="EMBL" id="JAHOEP010000010">
    <property type="protein sequence ID" value="MBV3407729.1"/>
    <property type="molecule type" value="Genomic_DNA"/>
</dbReference>
<gene>
    <name evidence="1" type="ORF">KSW80_04790</name>
</gene>
<dbReference type="AlphaFoldDB" id="A0AAW4N611"/>
<dbReference type="PROSITE" id="PS51257">
    <property type="entry name" value="PROKAR_LIPOPROTEIN"/>
    <property type="match status" value="1"/>
</dbReference>
<name>A0AAW4N611_9BACT</name>
<organism evidence="1 2">
    <name type="scientific">Segatella copri</name>
    <dbReference type="NCBI Taxonomy" id="165179"/>
    <lineage>
        <taxon>Bacteria</taxon>
        <taxon>Pseudomonadati</taxon>
        <taxon>Bacteroidota</taxon>
        <taxon>Bacteroidia</taxon>
        <taxon>Bacteroidales</taxon>
        <taxon>Prevotellaceae</taxon>
        <taxon>Segatella</taxon>
    </lineage>
</organism>
<proteinExistence type="predicted"/>
<evidence type="ECO:0000313" key="2">
    <source>
        <dbReference type="Proteomes" id="UP001196316"/>
    </source>
</evidence>
<dbReference type="Proteomes" id="UP001196316">
    <property type="component" value="Unassembled WGS sequence"/>
</dbReference>
<comment type="caution">
    <text evidence="1">The sequence shown here is derived from an EMBL/GenBank/DDBJ whole genome shotgun (WGS) entry which is preliminary data.</text>
</comment>
<reference evidence="1" key="1">
    <citation type="submission" date="2021-06" db="EMBL/GenBank/DDBJ databases">
        <title>Collection of gut derived symbiotic bacterial strains cultured from healthy donors.</title>
        <authorList>
            <person name="Lin H."/>
            <person name="Littmann E."/>
            <person name="Pamer E.G."/>
        </authorList>
    </citation>
    <scope>NUCLEOTIDE SEQUENCE</scope>
    <source>
        <strain evidence="1">MSK.21.60</strain>
    </source>
</reference>
<dbReference type="RefSeq" id="WP_217326351.1">
    <property type="nucleotide sequence ID" value="NZ_JAHOEK010000008.1"/>
</dbReference>